<evidence type="ECO:0000313" key="3">
    <source>
        <dbReference type="EMBL" id="SSW93155.1"/>
    </source>
</evidence>
<dbReference type="RefSeq" id="WP_167443255.1">
    <property type="nucleotide sequence ID" value="NZ_QRDT01000031.1"/>
</dbReference>
<reference evidence="2 5" key="2">
    <citation type="submission" date="2018-07" db="EMBL/GenBank/DDBJ databases">
        <title>Genomic Encyclopedia of Archaeal and Bacterial Type Strains, Phase II (KMG-II): from individual species to whole genera.</title>
        <authorList>
            <person name="Goeker M."/>
        </authorList>
    </citation>
    <scope>NUCLEOTIDE SEQUENCE [LARGE SCALE GENOMIC DNA]</scope>
    <source>
        <strain evidence="2 5">JA575</strain>
    </source>
</reference>
<feature type="domain" description="ATPase AAA-type core" evidence="1">
    <location>
        <begin position="227"/>
        <end position="422"/>
    </location>
</feature>
<organism evidence="3 4">
    <name type="scientific">Rhodopseudomonas pentothenatexigens</name>
    <dbReference type="NCBI Taxonomy" id="999699"/>
    <lineage>
        <taxon>Bacteria</taxon>
        <taxon>Pseudomonadati</taxon>
        <taxon>Pseudomonadota</taxon>
        <taxon>Alphaproteobacteria</taxon>
        <taxon>Hyphomicrobiales</taxon>
        <taxon>Nitrobacteraceae</taxon>
        <taxon>Rhodopseudomonas</taxon>
    </lineage>
</organism>
<name>A0A336JTL9_9BRAD</name>
<dbReference type="PANTHER" id="PTHR43581">
    <property type="entry name" value="ATP/GTP PHOSPHATASE"/>
    <property type="match status" value="1"/>
</dbReference>
<accession>A0A336JTL9</accession>
<dbReference type="EMBL" id="UFQQ01000031">
    <property type="protein sequence ID" value="SSW93155.1"/>
    <property type="molecule type" value="Genomic_DNA"/>
</dbReference>
<proteinExistence type="predicted"/>
<protein>
    <submittedName>
        <fullName evidence="2 3">AbiEii toxin of type IV toxin-antitoxin system</fullName>
    </submittedName>
</protein>
<dbReference type="Pfam" id="PF13304">
    <property type="entry name" value="AAA_21"/>
    <property type="match status" value="1"/>
</dbReference>
<dbReference type="InterPro" id="IPR051396">
    <property type="entry name" value="Bact_Antivir_Def_Nuclease"/>
</dbReference>
<gene>
    <name evidence="2" type="ORF">BJ125_13111</name>
    <name evidence="3" type="ORF">SAMN05892882_13111</name>
</gene>
<dbReference type="InterPro" id="IPR003959">
    <property type="entry name" value="ATPase_AAA_core"/>
</dbReference>
<dbReference type="GO" id="GO:0005524">
    <property type="term" value="F:ATP binding"/>
    <property type="evidence" value="ECO:0007669"/>
    <property type="project" value="InterPro"/>
</dbReference>
<dbReference type="SUPFAM" id="SSF52540">
    <property type="entry name" value="P-loop containing nucleoside triphosphate hydrolases"/>
    <property type="match status" value="1"/>
</dbReference>
<dbReference type="Proteomes" id="UP000252631">
    <property type="component" value="Unassembled WGS sequence"/>
</dbReference>
<evidence type="ECO:0000313" key="4">
    <source>
        <dbReference type="Proteomes" id="UP000252631"/>
    </source>
</evidence>
<dbReference type="Proteomes" id="UP000256343">
    <property type="component" value="Unassembled WGS sequence"/>
</dbReference>
<evidence type="ECO:0000313" key="2">
    <source>
        <dbReference type="EMBL" id="RED25543.1"/>
    </source>
</evidence>
<reference evidence="3 4" key="1">
    <citation type="submission" date="2017-08" db="EMBL/GenBank/DDBJ databases">
        <authorList>
            <person name="de Groot N.N."/>
        </authorList>
    </citation>
    <scope>NUCLEOTIDE SEQUENCE [LARGE SCALE GENOMIC DNA]</scope>
    <source>
        <strain evidence="3 4">JA575</strain>
    </source>
</reference>
<dbReference type="Gene3D" id="3.40.50.300">
    <property type="entry name" value="P-loop containing nucleotide triphosphate hydrolases"/>
    <property type="match status" value="1"/>
</dbReference>
<dbReference type="InterPro" id="IPR027417">
    <property type="entry name" value="P-loop_NTPase"/>
</dbReference>
<evidence type="ECO:0000259" key="1">
    <source>
        <dbReference type="Pfam" id="PF13304"/>
    </source>
</evidence>
<sequence>MRFRRVENFPGTSAHKGTCYLVNDNWDDFSFKTSFDSILLDAAGDRRDLGGVKILKRGMTGGRVPLDDRFSQLDDDWCSLGTSREYYIALSKLDEALRTEYLIAIRDCVANKDIWHSFRDEEGMKTSLLRSVSIRDVETNFPRILNGDTALTPYNFEFEFEAGANDAKETCRFSVEPGSKPPTNVHVIIGRNGVGKTRLLAGMADALSNNRAASIGLRGEFTFLDSDDEENEFLNLVVVSYSAFDRFNPLFRSKRESKESIPYYYVGIKKRKETPELGDSAEDRIELKTASDFDDEFGACLRNITGGGSTRAQQKMAQWRRALSVLQSDPGLNEFIEGAFGASFDGAGQLEDFTSLSSGHKIVLLTIAKLVDVVSDRSFVLIDEPETHLHPPLLGSFIRAISELLISQNAVAVVATHSPVVLQEVPKSCVSVISRSGSRIRVRRPSQETFAENVSVLTRKIFGLEVHESGFYRLLNDASQGREFEVVISEFKDQVGAEGRALARAFTIKEDDE</sequence>
<dbReference type="EMBL" id="QRDT01000031">
    <property type="protein sequence ID" value="RED25543.1"/>
    <property type="molecule type" value="Genomic_DNA"/>
</dbReference>
<dbReference type="PANTHER" id="PTHR43581:SF2">
    <property type="entry name" value="EXCINUCLEASE ATPASE SUBUNIT"/>
    <property type="match status" value="1"/>
</dbReference>
<dbReference type="GO" id="GO:0016887">
    <property type="term" value="F:ATP hydrolysis activity"/>
    <property type="evidence" value="ECO:0007669"/>
    <property type="project" value="InterPro"/>
</dbReference>
<evidence type="ECO:0000313" key="5">
    <source>
        <dbReference type="Proteomes" id="UP000256343"/>
    </source>
</evidence>
<keyword evidence="5" id="KW-1185">Reference proteome</keyword>
<dbReference type="AlphaFoldDB" id="A0A336JTL9"/>